<dbReference type="RefSeq" id="XP_065676388.1">
    <property type="nucleotide sequence ID" value="XM_065820316.1"/>
</dbReference>
<proteinExistence type="predicted"/>
<sequence>MKNLNNIDETLPFIGEFGLYQIIVIAIFCLITIPGTFQSLMIYFVAANPAWKCVENSTTCNLIGTFESGDKNYTMRCNMPRSEWKFVEEYEYSIVTQFGLFCENESLIFVSHSLLFAGSAVGSLICGWLADKYGRRQLLIPCNIVVISVAFASAFSPTYWLFACSRFVVGFFGGTTLAIMFILSSELVGSRYRPTAGIVLWFFFTFALVMLGLVAMKVRKWKMLMIVSTAPYFLVIPLLFFIPESLRWMHLNRKMEQLHRDIQRIAKINGKEPLLIELSPLNEKELSVKPWMLFSTKKMAFTTLSIGFAWFINGLVYYGLSVAVDNLSNHFYRNYILSSLIELPAILIGILGATYVGRKCTVVYPMLLAGLLCALVTVIDEKETRQRFINTRVVLGLFGKFFVTLSYDTIYTWTVELFPTQIRTEALGYVLIASRIGGMFSPWISKWLRVIHWRVPFVMMGVLTIVSALLMHWLPETKEKATLEKLEDSMQVEENKL</sequence>
<feature type="domain" description="Major facilitator superfamily (MFS) profile" evidence="6">
    <location>
        <begin position="57"/>
        <end position="479"/>
    </location>
</feature>
<organism evidence="7 8">
    <name type="scientific">Hydra vulgaris</name>
    <name type="common">Hydra</name>
    <name type="synonym">Hydra attenuata</name>
    <dbReference type="NCBI Taxonomy" id="6087"/>
    <lineage>
        <taxon>Eukaryota</taxon>
        <taxon>Metazoa</taxon>
        <taxon>Cnidaria</taxon>
        <taxon>Hydrozoa</taxon>
        <taxon>Hydroidolina</taxon>
        <taxon>Anthoathecata</taxon>
        <taxon>Aplanulata</taxon>
        <taxon>Hydridae</taxon>
        <taxon>Hydra</taxon>
    </lineage>
</organism>
<evidence type="ECO:0000313" key="8">
    <source>
        <dbReference type="RefSeq" id="XP_065676388.1"/>
    </source>
</evidence>
<dbReference type="PANTHER" id="PTHR24064">
    <property type="entry name" value="SOLUTE CARRIER FAMILY 22 MEMBER"/>
    <property type="match status" value="1"/>
</dbReference>
<evidence type="ECO:0000256" key="1">
    <source>
        <dbReference type="ARBA" id="ARBA00004141"/>
    </source>
</evidence>
<protein>
    <submittedName>
        <fullName evidence="8 9">Solute carrier family 22 member 15-like</fullName>
    </submittedName>
</protein>
<feature type="transmembrane region" description="Helical" evidence="5">
    <location>
        <begin position="457"/>
        <end position="474"/>
    </location>
</feature>
<dbReference type="SUPFAM" id="SSF103473">
    <property type="entry name" value="MFS general substrate transporter"/>
    <property type="match status" value="1"/>
</dbReference>
<dbReference type="InterPro" id="IPR036259">
    <property type="entry name" value="MFS_trans_sf"/>
</dbReference>
<evidence type="ECO:0000313" key="7">
    <source>
        <dbReference type="Proteomes" id="UP001652625"/>
    </source>
</evidence>
<dbReference type="InterPro" id="IPR020846">
    <property type="entry name" value="MFS_dom"/>
</dbReference>
<evidence type="ECO:0000256" key="4">
    <source>
        <dbReference type="ARBA" id="ARBA00023136"/>
    </source>
</evidence>
<evidence type="ECO:0000256" key="5">
    <source>
        <dbReference type="SAM" id="Phobius"/>
    </source>
</evidence>
<evidence type="ECO:0000256" key="3">
    <source>
        <dbReference type="ARBA" id="ARBA00022989"/>
    </source>
</evidence>
<feature type="transmembrane region" description="Helical" evidence="5">
    <location>
        <begin position="107"/>
        <end position="130"/>
    </location>
</feature>
<feature type="transmembrane region" description="Helical" evidence="5">
    <location>
        <begin position="196"/>
        <end position="216"/>
    </location>
</feature>
<feature type="transmembrane region" description="Helical" evidence="5">
    <location>
        <begin position="136"/>
        <end position="155"/>
    </location>
</feature>
<evidence type="ECO:0000313" key="9">
    <source>
        <dbReference type="RefSeq" id="XP_065676389.1"/>
    </source>
</evidence>
<dbReference type="PROSITE" id="PS00217">
    <property type="entry name" value="SUGAR_TRANSPORT_2"/>
    <property type="match status" value="1"/>
</dbReference>
<feature type="transmembrane region" description="Helical" evidence="5">
    <location>
        <begin position="20"/>
        <end position="46"/>
    </location>
</feature>
<evidence type="ECO:0000256" key="2">
    <source>
        <dbReference type="ARBA" id="ARBA00022692"/>
    </source>
</evidence>
<reference evidence="8 9" key="1">
    <citation type="submission" date="2025-05" db="UniProtKB">
        <authorList>
            <consortium name="RefSeq"/>
        </authorList>
    </citation>
    <scope>IDENTIFICATION</scope>
</reference>
<feature type="transmembrane region" description="Helical" evidence="5">
    <location>
        <begin position="223"/>
        <end position="242"/>
    </location>
</feature>
<feature type="transmembrane region" description="Helical" evidence="5">
    <location>
        <begin position="299"/>
        <end position="320"/>
    </location>
</feature>
<dbReference type="Gene3D" id="1.20.1250.20">
    <property type="entry name" value="MFS general substrate transporter like domains"/>
    <property type="match status" value="1"/>
</dbReference>
<keyword evidence="4 5" id="KW-0472">Membrane</keyword>
<feature type="transmembrane region" description="Helical" evidence="5">
    <location>
        <begin position="426"/>
        <end position="445"/>
    </location>
</feature>
<dbReference type="GeneID" id="136092333"/>
<name>A0ABM4DP84_HYDVU</name>
<dbReference type="Proteomes" id="UP001652625">
    <property type="component" value="Chromosome 15"/>
</dbReference>
<feature type="transmembrane region" description="Helical" evidence="5">
    <location>
        <begin position="393"/>
        <end position="414"/>
    </location>
</feature>
<feature type="transmembrane region" description="Helical" evidence="5">
    <location>
        <begin position="332"/>
        <end position="356"/>
    </location>
</feature>
<dbReference type="InterPro" id="IPR005828">
    <property type="entry name" value="MFS_sugar_transport-like"/>
</dbReference>
<evidence type="ECO:0000259" key="6">
    <source>
        <dbReference type="PROSITE" id="PS50850"/>
    </source>
</evidence>
<dbReference type="Pfam" id="PF00083">
    <property type="entry name" value="Sugar_tr"/>
    <property type="match status" value="1"/>
</dbReference>
<feature type="transmembrane region" description="Helical" evidence="5">
    <location>
        <begin position="167"/>
        <end position="184"/>
    </location>
</feature>
<comment type="subcellular location">
    <subcellularLocation>
        <location evidence="1">Membrane</location>
        <topology evidence="1">Multi-pass membrane protein</topology>
    </subcellularLocation>
</comment>
<keyword evidence="2 5" id="KW-0812">Transmembrane</keyword>
<keyword evidence="7" id="KW-1185">Reference proteome</keyword>
<dbReference type="InterPro" id="IPR005829">
    <property type="entry name" value="Sugar_transporter_CS"/>
</dbReference>
<gene>
    <name evidence="8 9" type="primary">LOC136092333</name>
</gene>
<accession>A0ABM4DP84</accession>
<feature type="transmembrane region" description="Helical" evidence="5">
    <location>
        <begin position="362"/>
        <end position="381"/>
    </location>
</feature>
<keyword evidence="3 5" id="KW-1133">Transmembrane helix</keyword>
<dbReference type="RefSeq" id="XP_065676389.1">
    <property type="nucleotide sequence ID" value="XM_065820317.1"/>
</dbReference>
<dbReference type="PROSITE" id="PS50850">
    <property type="entry name" value="MFS"/>
    <property type="match status" value="1"/>
</dbReference>